<keyword evidence="2" id="KW-1185">Reference proteome</keyword>
<gene>
    <name evidence="1" type="ORF">SAMN05421684_4308</name>
</gene>
<evidence type="ECO:0000313" key="1">
    <source>
        <dbReference type="EMBL" id="SDZ30087.1"/>
    </source>
</evidence>
<evidence type="ECO:0000313" key="2">
    <source>
        <dbReference type="Proteomes" id="UP000199632"/>
    </source>
</evidence>
<name>A0A1H3RWT1_9ACTN</name>
<proteinExistence type="predicted"/>
<organism evidence="1 2">
    <name type="scientific">Asanoa ishikariensis</name>
    <dbReference type="NCBI Taxonomy" id="137265"/>
    <lineage>
        <taxon>Bacteria</taxon>
        <taxon>Bacillati</taxon>
        <taxon>Actinomycetota</taxon>
        <taxon>Actinomycetes</taxon>
        <taxon>Micromonosporales</taxon>
        <taxon>Micromonosporaceae</taxon>
        <taxon>Asanoa</taxon>
    </lineage>
</organism>
<protein>
    <recommendedName>
        <fullName evidence="3">DUF1059 domain-containing protein</fullName>
    </recommendedName>
</protein>
<sequence>MTLYSCEKCGRLVSPRGITVEGLERAMREHLKTCKGAKK</sequence>
<dbReference type="Proteomes" id="UP000199632">
    <property type="component" value="Unassembled WGS sequence"/>
</dbReference>
<dbReference type="AlphaFoldDB" id="A0A1H3RWT1"/>
<evidence type="ECO:0008006" key="3">
    <source>
        <dbReference type="Google" id="ProtNLM"/>
    </source>
</evidence>
<accession>A0A1H3RWT1</accession>
<reference evidence="2" key="1">
    <citation type="submission" date="2016-10" db="EMBL/GenBank/DDBJ databases">
        <authorList>
            <person name="Varghese N."/>
            <person name="Submissions S."/>
        </authorList>
    </citation>
    <scope>NUCLEOTIDE SEQUENCE [LARGE SCALE GENOMIC DNA]</scope>
    <source>
        <strain evidence="2">DSM 44718</strain>
    </source>
</reference>
<dbReference type="EMBL" id="FNQB01000002">
    <property type="protein sequence ID" value="SDZ30087.1"/>
    <property type="molecule type" value="Genomic_DNA"/>
</dbReference>